<keyword evidence="2" id="KW-1185">Reference proteome</keyword>
<accession>A0A222VZ23</accession>
<dbReference type="SUPFAM" id="SSF53335">
    <property type="entry name" value="S-adenosyl-L-methionine-dependent methyltransferases"/>
    <property type="match status" value="1"/>
</dbReference>
<organism evidence="1 2">
    <name type="scientific">Prauserella marina</name>
    <dbReference type="NCBI Taxonomy" id="530584"/>
    <lineage>
        <taxon>Bacteria</taxon>
        <taxon>Bacillati</taxon>
        <taxon>Actinomycetota</taxon>
        <taxon>Actinomycetes</taxon>
        <taxon>Pseudonocardiales</taxon>
        <taxon>Pseudonocardiaceae</taxon>
        <taxon>Prauserella</taxon>
    </lineage>
</organism>
<dbReference type="InterPro" id="IPR013217">
    <property type="entry name" value="Methyltransf_12"/>
</dbReference>
<reference evidence="1 2" key="1">
    <citation type="submission" date="2016-10" db="EMBL/GenBank/DDBJ databases">
        <authorList>
            <person name="de Groot N.N."/>
        </authorList>
    </citation>
    <scope>NUCLEOTIDE SEQUENCE [LARGE SCALE GENOMIC DNA]</scope>
    <source>
        <strain evidence="1 2">CGMCC 4.5506</strain>
    </source>
</reference>
<evidence type="ECO:0000313" key="1">
    <source>
        <dbReference type="EMBL" id="SDE00663.1"/>
    </source>
</evidence>
<dbReference type="InterPro" id="IPR029063">
    <property type="entry name" value="SAM-dependent_MTases_sf"/>
</dbReference>
<dbReference type="Proteomes" id="UP000199494">
    <property type="component" value="Unassembled WGS sequence"/>
</dbReference>
<proteinExistence type="predicted"/>
<sequence length="296" mass="32110">MVLNVLVSAHTHDDIDWGARLKAMRRLDLLERDVLASVASRLTSDLPEQPTVVDVGSGSGGMSAAIAAELQQRGGGVLVLVDAVDELLVAAHEAAAVAGGPTVRVQTITVDVGAEELRALAPSADLIWASAVIHHLPDQQGAIDRLAAGLRSGGVLAVAEGGLDPRCLPWDLGVGEPGLELRLNAVRDRWFEQLRATMPEVVSMPYGWTTALRRAELRDVNAFSYLLDWPAPTNPTVREYVLERIEWLAEMAADHISEPDRDTLRRVLDPQAPEFLGARDDLYVLMARTVFLGRRA</sequence>
<gene>
    <name evidence="1" type="ORF">SAMN05421630_11654</name>
</gene>
<dbReference type="KEGG" id="pmad:BAY61_04720"/>
<dbReference type="Pfam" id="PF08242">
    <property type="entry name" value="Methyltransf_12"/>
    <property type="match status" value="1"/>
</dbReference>
<keyword evidence="1" id="KW-0489">Methyltransferase</keyword>
<dbReference type="EMBL" id="FMZE01000016">
    <property type="protein sequence ID" value="SDE00663.1"/>
    <property type="molecule type" value="Genomic_DNA"/>
</dbReference>
<protein>
    <submittedName>
        <fullName evidence="1">Methyltransferase domain-containing protein</fullName>
    </submittedName>
</protein>
<dbReference type="AlphaFoldDB" id="A0A222VZ23"/>
<dbReference type="GO" id="GO:0008168">
    <property type="term" value="F:methyltransferase activity"/>
    <property type="evidence" value="ECO:0007669"/>
    <property type="project" value="UniProtKB-KW"/>
</dbReference>
<dbReference type="Gene3D" id="3.40.50.150">
    <property type="entry name" value="Vaccinia Virus protein VP39"/>
    <property type="match status" value="1"/>
</dbReference>
<keyword evidence="1" id="KW-0808">Transferase</keyword>
<name>A0A222VZ23_9PSEU</name>
<evidence type="ECO:0000313" key="2">
    <source>
        <dbReference type="Proteomes" id="UP000199494"/>
    </source>
</evidence>
<dbReference type="CDD" id="cd02440">
    <property type="entry name" value="AdoMet_MTases"/>
    <property type="match status" value="1"/>
</dbReference>
<dbReference type="STRING" id="530584.SAMN05421630_11654"/>
<dbReference type="GO" id="GO:0032259">
    <property type="term" value="P:methylation"/>
    <property type="evidence" value="ECO:0007669"/>
    <property type="project" value="UniProtKB-KW"/>
</dbReference>